<dbReference type="AlphaFoldDB" id="A0A0E3Z9P0"/>
<dbReference type="Pfam" id="PF09084">
    <property type="entry name" value="NMT1"/>
    <property type="match status" value="1"/>
</dbReference>
<dbReference type="KEGG" id="sns:VC03_01210"/>
<sequence length="310" mass="33782">MKKILTIFVLSLFMFSCSDKTKSNFSTKDLTVTYVTAPLNVPSIIEKENSILKKHLNGVDIKYAEITSGADQSQALASGSVQILNAIGGSSVIASAANGADIKILDIYSRAPKAFALFSKDASLNSPESLKGKTIAGPMGTNLHELLVSYLKSKNLTTNDVNFVNMSIPDALAALSSGKIDVALLGGPAAYKAEKAGLHKITDGEGYIEALICVATTQKYYNEHRDVIDAFLKAQKEILEFMENKPEDTKQIVCKALKLDDVAYTTMFGQYDFNSKVSDKDIEGLQKTADFMFKNKMIKKPINAKDLLIR</sequence>
<dbReference type="STRING" id="187101.VC03_01210"/>
<dbReference type="SMART" id="SM00062">
    <property type="entry name" value="PBPb"/>
    <property type="match status" value="1"/>
</dbReference>
<dbReference type="PANTHER" id="PTHR30024">
    <property type="entry name" value="ALIPHATIC SULFONATES-BINDING PROTEIN-RELATED"/>
    <property type="match status" value="1"/>
</dbReference>
<keyword evidence="4" id="KW-1185">Reference proteome</keyword>
<organism evidence="3 4">
    <name type="scientific">Sneathia vaginalis</name>
    <dbReference type="NCBI Taxonomy" id="187101"/>
    <lineage>
        <taxon>Bacteria</taxon>
        <taxon>Fusobacteriati</taxon>
        <taxon>Fusobacteriota</taxon>
        <taxon>Fusobacteriia</taxon>
        <taxon>Fusobacteriales</taxon>
        <taxon>Leptotrichiaceae</taxon>
        <taxon>Sneathia</taxon>
    </lineage>
</organism>
<gene>
    <name evidence="3" type="ORF">VC03_01210</name>
</gene>
<dbReference type="OrthoDB" id="9814375at2"/>
<proteinExistence type="inferred from homology"/>
<dbReference type="CDD" id="cd01008">
    <property type="entry name" value="PBP2_NrtA_SsuA_CpmA_like"/>
    <property type="match status" value="1"/>
</dbReference>
<dbReference type="EMBL" id="CP011280">
    <property type="protein sequence ID" value="AKC95195.1"/>
    <property type="molecule type" value="Genomic_DNA"/>
</dbReference>
<evidence type="ECO:0000313" key="4">
    <source>
        <dbReference type="Proteomes" id="UP000033103"/>
    </source>
</evidence>
<dbReference type="SUPFAM" id="SSF53850">
    <property type="entry name" value="Periplasmic binding protein-like II"/>
    <property type="match status" value="1"/>
</dbReference>
<reference evidence="3 4" key="1">
    <citation type="journal article" date="2012" name="BMC Genomics">
        <title>Genomic sequence analysis and characterization of Sneathia amnii sp. nov.</title>
        <authorList>
            <consortium name="Vaginal Microbiome Consortium (additional members)"/>
            <person name="Harwich M.D.Jr."/>
            <person name="Serrano M.G."/>
            <person name="Fettweis J.M."/>
            <person name="Alves J.M."/>
            <person name="Reimers M.A."/>
            <person name="Buck G.A."/>
            <person name="Jefferson K.K."/>
        </authorList>
    </citation>
    <scope>NUCLEOTIDE SEQUENCE [LARGE SCALE GENOMIC DNA]</scope>
    <source>
        <strain evidence="3 4">SN35</strain>
    </source>
</reference>
<evidence type="ECO:0000259" key="2">
    <source>
        <dbReference type="SMART" id="SM00062"/>
    </source>
</evidence>
<dbReference type="Proteomes" id="UP000033103">
    <property type="component" value="Chromosome"/>
</dbReference>
<evidence type="ECO:0000313" key="3">
    <source>
        <dbReference type="EMBL" id="AKC95195.1"/>
    </source>
</evidence>
<dbReference type="Gene3D" id="3.40.190.10">
    <property type="entry name" value="Periplasmic binding protein-like II"/>
    <property type="match status" value="2"/>
</dbReference>
<evidence type="ECO:0000256" key="1">
    <source>
        <dbReference type="ARBA" id="ARBA00010742"/>
    </source>
</evidence>
<accession>A0A0E3Z9P0</accession>
<dbReference type="HOGENOM" id="CLU_028871_12_0_0"/>
<comment type="similarity">
    <text evidence="1">Belongs to the bacterial solute-binding protein SsuA/TauA family.</text>
</comment>
<name>A0A0E3Z9P0_9FUSO</name>
<feature type="domain" description="Solute-binding protein family 3/N-terminal" evidence="2">
    <location>
        <begin position="31"/>
        <end position="246"/>
    </location>
</feature>
<dbReference type="InterPro" id="IPR015168">
    <property type="entry name" value="SsuA/THI5"/>
</dbReference>
<dbReference type="RefSeq" id="WP_046328301.1">
    <property type="nucleotide sequence ID" value="NZ_CP011280.1"/>
</dbReference>
<dbReference type="PATRIC" id="fig|1069640.6.peg.228"/>
<dbReference type="PROSITE" id="PS51257">
    <property type="entry name" value="PROKAR_LIPOPROTEIN"/>
    <property type="match status" value="1"/>
</dbReference>
<protein>
    <submittedName>
        <fullName evidence="3">ABC transporter substrate-binding protein</fullName>
    </submittedName>
</protein>
<dbReference type="InterPro" id="IPR001638">
    <property type="entry name" value="Solute-binding_3/MltF_N"/>
</dbReference>